<accession>A0ACC0KUS0</accession>
<evidence type="ECO:0000313" key="2">
    <source>
        <dbReference type="Proteomes" id="UP001064048"/>
    </source>
</evidence>
<evidence type="ECO:0000313" key="1">
    <source>
        <dbReference type="EMBL" id="KAI8440048.1"/>
    </source>
</evidence>
<dbReference type="Proteomes" id="UP001064048">
    <property type="component" value="Chromosome 2"/>
</dbReference>
<sequence length="160" mass="18037">MPSNSENAFDLTSNPCPYTFPDQRDLRNDVIALETTGNVETAQPRRRLTPRKGRSTRPARRTAPATSDPTHDVVKDKKVRKSKILHERTPDEPEEKRAKGVIGCCSICLEEFGSNPLVATRCGHIFCHECIKAALRRRSMCPYCRKKLRGASAYHPVFLS</sequence>
<protein>
    <submittedName>
        <fullName evidence="1">Uncharacterized protein</fullName>
    </submittedName>
</protein>
<comment type="caution">
    <text evidence="1">The sequence shown here is derived from an EMBL/GenBank/DDBJ whole genome shotgun (WGS) entry which is preliminary data.</text>
</comment>
<organism evidence="1 2">
    <name type="scientific">Choristoneura fumiferana</name>
    <name type="common">Spruce budworm moth</name>
    <name type="synonym">Archips fumiferana</name>
    <dbReference type="NCBI Taxonomy" id="7141"/>
    <lineage>
        <taxon>Eukaryota</taxon>
        <taxon>Metazoa</taxon>
        <taxon>Ecdysozoa</taxon>
        <taxon>Arthropoda</taxon>
        <taxon>Hexapoda</taxon>
        <taxon>Insecta</taxon>
        <taxon>Pterygota</taxon>
        <taxon>Neoptera</taxon>
        <taxon>Endopterygota</taxon>
        <taxon>Lepidoptera</taxon>
        <taxon>Glossata</taxon>
        <taxon>Ditrysia</taxon>
        <taxon>Tortricoidea</taxon>
        <taxon>Tortricidae</taxon>
        <taxon>Tortricinae</taxon>
        <taxon>Choristoneura</taxon>
    </lineage>
</organism>
<keyword evidence="2" id="KW-1185">Reference proteome</keyword>
<reference evidence="1 2" key="1">
    <citation type="journal article" date="2022" name="Genome Biol. Evol.">
        <title>The Spruce Budworm Genome: Reconstructing the Evolutionary History of Antifreeze Proteins.</title>
        <authorList>
            <person name="Beliveau C."/>
            <person name="Gagne P."/>
            <person name="Picq S."/>
            <person name="Vernygora O."/>
            <person name="Keeling C.I."/>
            <person name="Pinkney K."/>
            <person name="Doucet D."/>
            <person name="Wen F."/>
            <person name="Johnston J.S."/>
            <person name="Maaroufi H."/>
            <person name="Boyle B."/>
            <person name="Laroche J."/>
            <person name="Dewar K."/>
            <person name="Juretic N."/>
            <person name="Blackburn G."/>
            <person name="Nisole A."/>
            <person name="Brunet B."/>
            <person name="Brandao M."/>
            <person name="Lumley L."/>
            <person name="Duan J."/>
            <person name="Quan G."/>
            <person name="Lucarotti C.J."/>
            <person name="Roe A.D."/>
            <person name="Sperling F.A.H."/>
            <person name="Levesque R.C."/>
            <person name="Cusson M."/>
        </authorList>
    </citation>
    <scope>NUCLEOTIDE SEQUENCE [LARGE SCALE GENOMIC DNA]</scope>
    <source>
        <strain evidence="1">Glfc:IPQL:Cfum</strain>
    </source>
</reference>
<gene>
    <name evidence="1" type="ORF">MSG28_001474</name>
</gene>
<dbReference type="EMBL" id="CM046102">
    <property type="protein sequence ID" value="KAI8440048.1"/>
    <property type="molecule type" value="Genomic_DNA"/>
</dbReference>
<name>A0ACC0KUS0_CHOFU</name>
<proteinExistence type="predicted"/>